<keyword evidence="2" id="KW-0812">Transmembrane</keyword>
<organism evidence="4 5">
    <name type="scientific">Croceitalea vernalis</name>
    <dbReference type="NCBI Taxonomy" id="3075599"/>
    <lineage>
        <taxon>Bacteria</taxon>
        <taxon>Pseudomonadati</taxon>
        <taxon>Bacteroidota</taxon>
        <taxon>Flavobacteriia</taxon>
        <taxon>Flavobacteriales</taxon>
        <taxon>Flavobacteriaceae</taxon>
        <taxon>Croceitalea</taxon>
    </lineage>
</organism>
<keyword evidence="2" id="KW-0472">Membrane</keyword>
<feature type="coiled-coil region" evidence="1">
    <location>
        <begin position="402"/>
        <end position="429"/>
    </location>
</feature>
<dbReference type="InterPro" id="IPR001054">
    <property type="entry name" value="A/G_cyclase"/>
</dbReference>
<dbReference type="PANTHER" id="PTHR43081:SF1">
    <property type="entry name" value="ADENYLATE CYCLASE, TERMINAL-DIFFERENTIATION SPECIFIC"/>
    <property type="match status" value="1"/>
</dbReference>
<keyword evidence="5" id="KW-1185">Reference proteome</keyword>
<dbReference type="InterPro" id="IPR050697">
    <property type="entry name" value="Adenylyl/Guanylyl_Cyclase_3/4"/>
</dbReference>
<keyword evidence="2" id="KW-1133">Transmembrane helix</keyword>
<name>A0ABU3BHV4_9FLAO</name>
<dbReference type="SUPFAM" id="SSF55073">
    <property type="entry name" value="Nucleotide cyclase"/>
    <property type="match status" value="1"/>
</dbReference>
<dbReference type="SUPFAM" id="SSF48452">
    <property type="entry name" value="TPR-like"/>
    <property type="match status" value="1"/>
</dbReference>
<dbReference type="InterPro" id="IPR011990">
    <property type="entry name" value="TPR-like_helical_dom_sf"/>
</dbReference>
<dbReference type="InterPro" id="IPR029787">
    <property type="entry name" value="Nucleotide_cyclase"/>
</dbReference>
<feature type="transmembrane region" description="Helical" evidence="2">
    <location>
        <begin position="12"/>
        <end position="38"/>
    </location>
</feature>
<feature type="transmembrane region" description="Helical" evidence="2">
    <location>
        <begin position="374"/>
        <end position="393"/>
    </location>
</feature>
<dbReference type="CDD" id="cd07302">
    <property type="entry name" value="CHD"/>
    <property type="match status" value="1"/>
</dbReference>
<dbReference type="Proteomes" id="UP001250662">
    <property type="component" value="Unassembled WGS sequence"/>
</dbReference>
<dbReference type="PROSITE" id="PS50125">
    <property type="entry name" value="GUANYLATE_CYCLASE_2"/>
    <property type="match status" value="1"/>
</dbReference>
<accession>A0ABU3BHV4</accession>
<dbReference type="Pfam" id="PF00211">
    <property type="entry name" value="Guanylate_cyc"/>
    <property type="match status" value="1"/>
</dbReference>
<proteinExistence type="predicted"/>
<evidence type="ECO:0000256" key="2">
    <source>
        <dbReference type="SAM" id="Phobius"/>
    </source>
</evidence>
<feature type="domain" description="Guanylate cyclase" evidence="3">
    <location>
        <begin position="454"/>
        <end position="583"/>
    </location>
</feature>
<evidence type="ECO:0000259" key="3">
    <source>
        <dbReference type="PROSITE" id="PS50125"/>
    </source>
</evidence>
<reference evidence="4 5" key="1">
    <citation type="submission" date="2023-09" db="EMBL/GenBank/DDBJ databases">
        <authorList>
            <person name="Rey-Velasco X."/>
        </authorList>
    </citation>
    <scope>NUCLEOTIDE SEQUENCE [LARGE SCALE GENOMIC DNA]</scope>
    <source>
        <strain evidence="4 5">P007</strain>
    </source>
</reference>
<protein>
    <submittedName>
        <fullName evidence="4">Adenylate/guanylate cyclase domain-containing protein</fullName>
    </submittedName>
</protein>
<dbReference type="SMART" id="SM00044">
    <property type="entry name" value="CYCc"/>
    <property type="match status" value="1"/>
</dbReference>
<dbReference type="EMBL" id="JAVRHU010000002">
    <property type="protein sequence ID" value="MDT0621750.1"/>
    <property type="molecule type" value="Genomic_DNA"/>
</dbReference>
<dbReference type="PANTHER" id="PTHR43081">
    <property type="entry name" value="ADENYLATE CYCLASE, TERMINAL-DIFFERENTIATION SPECIFIC-RELATED"/>
    <property type="match status" value="1"/>
</dbReference>
<comment type="caution">
    <text evidence="4">The sequence shown here is derived from an EMBL/GenBank/DDBJ whole genome shotgun (WGS) entry which is preliminary data.</text>
</comment>
<sequence length="632" mass="71837">MFMILATFKKTVLVHLVLVNKTILFLIILITCCFRFVIAQDPEEVLLAKEKQLNSLYGIHKLKVLNGLSRLYQDSNGRKSLRYARQAEMLGTNLYDIDNKEDVNHNIALAFYQIAAINLKKEKYFDFADNLESLKTINESLHDSSITKVILKFEFKLDSLEQIGKLKPNFINRTLSNIKLGNSIRSQSQQLKINTLLKQAKTKEKNKKYLSAIENYESAINLNKNKGDEKAITELQLKVASLYDSLNMHQKSKSYLENAIKEKEALKKIGSTTTFLKIQVDSLSRDSLLVIKDQYQDLAKSFENKAEYQKSLRYYQLYQQITQNLFEDSVQTAAESELRKKEILLLTQQKNIAALNLEKSETEIEKQEQQKKTLYFIGLILLISAILGYSLFLSKRRKHKKLEIAYSELDIANTKLSQAENRITKLLKEQVSTVVADELLSSEKAISGQRCIVSILFLDIRGFTKLAQKLSASELISFQNKAFGPMLDCIQKYEGIVNQLLGDGFMATFGISNSKANHCEQAYLAAIAILNKLRTRIKEKEVEPFDIGIGIHTGEVVIGNVGNTNRKQFSITGNPVIIASRLEQLNKSYGASLIISNTIFNSISKSIRPKNFETDKVNVRGRNDAIEIHIMK</sequence>
<evidence type="ECO:0000313" key="4">
    <source>
        <dbReference type="EMBL" id="MDT0621750.1"/>
    </source>
</evidence>
<dbReference type="Gene3D" id="1.25.40.10">
    <property type="entry name" value="Tetratricopeptide repeat domain"/>
    <property type="match status" value="1"/>
</dbReference>
<evidence type="ECO:0000256" key="1">
    <source>
        <dbReference type="SAM" id="Coils"/>
    </source>
</evidence>
<gene>
    <name evidence="4" type="ORF">RM520_08935</name>
</gene>
<dbReference type="Gene3D" id="3.30.70.1230">
    <property type="entry name" value="Nucleotide cyclase"/>
    <property type="match status" value="1"/>
</dbReference>
<dbReference type="RefSeq" id="WP_311387772.1">
    <property type="nucleotide sequence ID" value="NZ_JAVRHU010000002.1"/>
</dbReference>
<keyword evidence="1" id="KW-0175">Coiled coil</keyword>
<evidence type="ECO:0000313" key="5">
    <source>
        <dbReference type="Proteomes" id="UP001250662"/>
    </source>
</evidence>